<evidence type="ECO:0000256" key="3">
    <source>
        <dbReference type="ARBA" id="ARBA00022806"/>
    </source>
</evidence>
<feature type="compositionally biased region" description="Low complexity" evidence="5">
    <location>
        <begin position="172"/>
        <end position="192"/>
    </location>
</feature>
<dbReference type="CDD" id="cd17934">
    <property type="entry name" value="DEXXQc_Upf1-like"/>
    <property type="match status" value="1"/>
</dbReference>
<name>A0A1Q3DWQ3_LENED</name>
<dbReference type="GO" id="GO:0016787">
    <property type="term" value="F:hydrolase activity"/>
    <property type="evidence" value="ECO:0007669"/>
    <property type="project" value="UniProtKB-KW"/>
</dbReference>
<gene>
    <name evidence="7" type="ORF">LENED_000796</name>
</gene>
<dbReference type="InterPro" id="IPR036397">
    <property type="entry name" value="RNaseH_sf"/>
</dbReference>
<evidence type="ECO:0000256" key="4">
    <source>
        <dbReference type="ARBA" id="ARBA00022840"/>
    </source>
</evidence>
<dbReference type="Gene3D" id="3.40.50.300">
    <property type="entry name" value="P-loop containing nucleotide triphosphate hydrolases"/>
    <property type="match status" value="2"/>
</dbReference>
<dbReference type="InterPro" id="IPR047187">
    <property type="entry name" value="SF1_C_Upf1"/>
</dbReference>
<keyword evidence="4" id="KW-0067">ATP-binding</keyword>
<dbReference type="InterPro" id="IPR027417">
    <property type="entry name" value="P-loop_NTPase"/>
</dbReference>
<dbReference type="Gene3D" id="3.30.420.10">
    <property type="entry name" value="Ribonuclease H-like superfamily/Ribonuclease H"/>
    <property type="match status" value="1"/>
</dbReference>
<keyword evidence="8" id="KW-1185">Reference proteome</keyword>
<dbReference type="STRING" id="5353.A0A1Q3DWQ3"/>
<dbReference type="GO" id="GO:0005524">
    <property type="term" value="F:ATP binding"/>
    <property type="evidence" value="ECO:0007669"/>
    <property type="project" value="UniProtKB-KW"/>
</dbReference>
<feature type="domain" description="DNA2/NAM7 helicase-like C-terminal" evidence="6">
    <location>
        <begin position="968"/>
        <end position="1098"/>
    </location>
</feature>
<dbReference type="SUPFAM" id="SSF52540">
    <property type="entry name" value="P-loop containing nucleoside triphosphate hydrolases"/>
    <property type="match status" value="1"/>
</dbReference>
<dbReference type="CDD" id="cd18808">
    <property type="entry name" value="SF1_C_Upf1"/>
    <property type="match status" value="1"/>
</dbReference>
<keyword evidence="3" id="KW-0347">Helicase</keyword>
<evidence type="ECO:0000259" key="6">
    <source>
        <dbReference type="Pfam" id="PF13087"/>
    </source>
</evidence>
<dbReference type="PANTHER" id="PTHR43788:SF8">
    <property type="entry name" value="DNA-BINDING PROTEIN SMUBP-2"/>
    <property type="match status" value="1"/>
</dbReference>
<keyword evidence="2 7" id="KW-0378">Hydrolase</keyword>
<proteinExistence type="predicted"/>
<dbReference type="GO" id="GO:0003676">
    <property type="term" value="F:nucleic acid binding"/>
    <property type="evidence" value="ECO:0007669"/>
    <property type="project" value="InterPro"/>
</dbReference>
<evidence type="ECO:0000313" key="8">
    <source>
        <dbReference type="Proteomes" id="UP000188533"/>
    </source>
</evidence>
<dbReference type="Proteomes" id="UP000188533">
    <property type="component" value="Unassembled WGS sequence"/>
</dbReference>
<sequence>MSARSAPSTEITQATDTVIKTIVDLVQHTGAEKLKLVDAKLIPLVQWAKDYAGYRFRHKEIIRILRDEGQLNDLSDQLRKLAEDSLQAGDAFVLARAEADWEGDWVHPRWKKAAMVRAQAAEKQRKEDLLVAERRRVDVYTRLRDVCNTNIEDLPFNYSEDSDSEDEILQAASVGAPGPSSSSNSTAHNPANRTSSSIDTMRRTGPLFSNLAKPRSAIPGTTSIVNRAPQAGPDAQQQKRKAEAFLHGDFNKRSRPDHSTVRAALPTNPGVPVPSVPAQHPLLPFNFRGLSKEAQQISNFKQYERTHSGDIVQTLNVHFNGSTNLLANEAYVREVSQTLPSCIACTKRNIKCMATAPLPSDFIIILSYLITFIYSLSDRFVFVLEKDRKVWTESSCHVLNCLYLSLAFRPSNEKHSPNPGHATRALKEASTISNDTGESDLQSKAFGISISQLDNGTIAHIAFATDTAVYLVDADRDVRGNATVDRSFRNFLESTTTVLAGFDMPRIALRLRHHLGHHVRGVDLSTLFSSSTSTWHPSKVVQKLCNVKDTFGVDRLWHENDQDESSVEKLCLRAWISAKVARSVAARQTIESARRVDTRHLKKAVLLRLGSLLQQTDVLARAVPRVTKNEHAAYKSGKKQNMELQNARYKTRVRVSTQSYVEVVSDSGKIHRGRAIRAHGKTTEISFSRGIPTTVSSICIVGLDEPAPAEKARDALLLRALQDEENLLDADFVRFLWFLTKEDEDSIRPSPKSTRCLKSLKAYLKDLNGSQAEVVKAMTSQDPIVVVHGPPGTGKTTTIASAAEIWSKMDSLPVWIVGHSNVSVKNIAEKLLKKKVDFKLIVSKEFYLEWHEHIYEQISEKLIRTDELPDNTLGMSRLIGSSTVILSTLGLLSNPALEQNGLFNVVPFERLVVDEASQINVFEYMHIFHKFRKSLVKVSFFGDPKQLPPFGQEEAQTLQSIFDIEHLKPSNYFLDTQYRMPVPLGNFISQKVYGGQLKSRHKTTSHNSVRFVNTPRGAEKKKGSSWTNEAEIDCIVNLVRNYYQKTDFCIITPYDSQRAAIERRLKDENLPWEKVFNVDSFQGNEADYVLISVVRSAHQIISKRSRSPYTSWKDCCVLD</sequence>
<evidence type="ECO:0000256" key="2">
    <source>
        <dbReference type="ARBA" id="ARBA00022801"/>
    </source>
</evidence>
<dbReference type="Pfam" id="PF13604">
    <property type="entry name" value="AAA_30"/>
    <property type="match status" value="1"/>
</dbReference>
<dbReference type="EMBL" id="BDGU01000013">
    <property type="protein sequence ID" value="GAV99345.1"/>
    <property type="molecule type" value="Genomic_DNA"/>
</dbReference>
<evidence type="ECO:0000313" key="7">
    <source>
        <dbReference type="EMBL" id="GAV99345.1"/>
    </source>
</evidence>
<dbReference type="AlphaFoldDB" id="A0A1Q3DWQ3"/>
<evidence type="ECO:0000256" key="5">
    <source>
        <dbReference type="SAM" id="MobiDB-lite"/>
    </source>
</evidence>
<keyword evidence="1" id="KW-0547">Nucleotide-binding</keyword>
<accession>A0A1Q3DWQ3</accession>
<reference evidence="7 8" key="1">
    <citation type="submission" date="2016-08" db="EMBL/GenBank/DDBJ databases">
        <authorList>
            <consortium name="Lentinula edodes genome sequencing consortium"/>
            <person name="Sakamoto Y."/>
            <person name="Nakade K."/>
            <person name="Sato S."/>
            <person name="Yoshida Y."/>
            <person name="Miyazaki K."/>
            <person name="Natsume S."/>
            <person name="Konno N."/>
        </authorList>
    </citation>
    <scope>NUCLEOTIDE SEQUENCE [LARGE SCALE GENOMIC DNA]</scope>
    <source>
        <strain evidence="7 8">NBRC 111202</strain>
    </source>
</reference>
<protein>
    <submittedName>
        <fullName evidence="7">p-loop containing nucleoside triphosphate hydrolase protein</fullName>
    </submittedName>
</protein>
<dbReference type="InterPro" id="IPR041679">
    <property type="entry name" value="DNA2/NAM7-like_C"/>
</dbReference>
<reference evidence="7 8" key="2">
    <citation type="submission" date="2017-02" db="EMBL/GenBank/DDBJ databases">
        <title>A genome survey and senescence transcriptome analysis in Lentinula edodes.</title>
        <authorList>
            <person name="Sakamoto Y."/>
            <person name="Nakade K."/>
            <person name="Sato S."/>
            <person name="Yoshida Y."/>
            <person name="Miyazaki K."/>
            <person name="Natsume S."/>
            <person name="Konno N."/>
        </authorList>
    </citation>
    <scope>NUCLEOTIDE SEQUENCE [LARGE SCALE GENOMIC DNA]</scope>
    <source>
        <strain evidence="7 8">NBRC 111202</strain>
    </source>
</reference>
<organism evidence="7 8">
    <name type="scientific">Lentinula edodes</name>
    <name type="common">Shiitake mushroom</name>
    <name type="synonym">Lentinus edodes</name>
    <dbReference type="NCBI Taxonomy" id="5353"/>
    <lineage>
        <taxon>Eukaryota</taxon>
        <taxon>Fungi</taxon>
        <taxon>Dikarya</taxon>
        <taxon>Basidiomycota</taxon>
        <taxon>Agaricomycotina</taxon>
        <taxon>Agaricomycetes</taxon>
        <taxon>Agaricomycetidae</taxon>
        <taxon>Agaricales</taxon>
        <taxon>Marasmiineae</taxon>
        <taxon>Omphalotaceae</taxon>
        <taxon>Lentinula</taxon>
    </lineage>
</organism>
<dbReference type="Pfam" id="PF13087">
    <property type="entry name" value="AAA_12"/>
    <property type="match status" value="1"/>
</dbReference>
<comment type="caution">
    <text evidence="7">The sequence shown here is derived from an EMBL/GenBank/DDBJ whole genome shotgun (WGS) entry which is preliminary data.</text>
</comment>
<dbReference type="InterPro" id="IPR050534">
    <property type="entry name" value="Coronavir_polyprotein_1ab"/>
</dbReference>
<dbReference type="PANTHER" id="PTHR43788">
    <property type="entry name" value="DNA2/NAM7 HELICASE FAMILY MEMBER"/>
    <property type="match status" value="1"/>
</dbReference>
<dbReference type="GO" id="GO:0043139">
    <property type="term" value="F:5'-3' DNA helicase activity"/>
    <property type="evidence" value="ECO:0007669"/>
    <property type="project" value="TreeGrafter"/>
</dbReference>
<evidence type="ECO:0000256" key="1">
    <source>
        <dbReference type="ARBA" id="ARBA00022741"/>
    </source>
</evidence>
<feature type="region of interest" description="Disordered" evidence="5">
    <location>
        <begin position="172"/>
        <end position="202"/>
    </location>
</feature>